<accession>A0A285ECN8</accession>
<dbReference type="EMBL" id="OBDO01000005">
    <property type="protein sequence ID" value="SNX96879.1"/>
    <property type="molecule type" value="Genomic_DNA"/>
</dbReference>
<evidence type="ECO:0000313" key="2">
    <source>
        <dbReference type="Proteomes" id="UP000219514"/>
    </source>
</evidence>
<sequence length="95" mass="10018">MGDREPALPWAGALPQAPSFTATVDQRTGVIRTRGHLDALAADLLVGSVVALQRLGHRRITVRIGPQATIDDDARGVLADLDGRLSADGVRLAVE</sequence>
<evidence type="ECO:0000313" key="1">
    <source>
        <dbReference type="EMBL" id="SNX96879.1"/>
    </source>
</evidence>
<protein>
    <recommendedName>
        <fullName evidence="3">STAS domain-containing protein</fullName>
    </recommendedName>
</protein>
<proteinExistence type="predicted"/>
<dbReference type="Proteomes" id="UP000219514">
    <property type="component" value="Unassembled WGS sequence"/>
</dbReference>
<gene>
    <name evidence="1" type="ORF">SAMN06893097_105219</name>
</gene>
<keyword evidence="2" id="KW-1185">Reference proteome</keyword>
<evidence type="ECO:0008006" key="3">
    <source>
        <dbReference type="Google" id="ProtNLM"/>
    </source>
</evidence>
<reference evidence="1 2" key="1">
    <citation type="submission" date="2017-09" db="EMBL/GenBank/DDBJ databases">
        <authorList>
            <person name="Ehlers B."/>
            <person name="Leendertz F.H."/>
        </authorList>
    </citation>
    <scope>NUCLEOTIDE SEQUENCE [LARGE SCALE GENOMIC DNA]</scope>
    <source>
        <strain evidence="1 2">DSM 46844</strain>
    </source>
</reference>
<dbReference type="AlphaFoldDB" id="A0A285ECN8"/>
<name>A0A285ECN8_9ACTN</name>
<organism evidence="1 2">
    <name type="scientific">Geodermatophilus sabuli</name>
    <dbReference type="NCBI Taxonomy" id="1564158"/>
    <lineage>
        <taxon>Bacteria</taxon>
        <taxon>Bacillati</taxon>
        <taxon>Actinomycetota</taxon>
        <taxon>Actinomycetes</taxon>
        <taxon>Geodermatophilales</taxon>
        <taxon>Geodermatophilaceae</taxon>
        <taxon>Geodermatophilus</taxon>
    </lineage>
</organism>